<sequence length="137" mass="15185">MTDTAVRRRLSENYKQFSPVAGREVPARGVTPNKRFAWGSTLASDGYTCCVRLKTTEDFTVSPQYREDLQPSPSPAFPISSHHLHHRDPACLSHTGERPLRQSTPANDVGSFSSPVGNSDQSTDLKVRIQFQKLALS</sequence>
<protein>
    <submittedName>
        <fullName evidence="2">Uncharacterized protein</fullName>
    </submittedName>
</protein>
<feature type="compositionally biased region" description="Polar residues" evidence="1">
    <location>
        <begin position="101"/>
        <end position="123"/>
    </location>
</feature>
<dbReference type="EMBL" id="JACVVK020000002">
    <property type="protein sequence ID" value="KAK7508091.1"/>
    <property type="molecule type" value="Genomic_DNA"/>
</dbReference>
<dbReference type="Proteomes" id="UP001519460">
    <property type="component" value="Unassembled WGS sequence"/>
</dbReference>
<dbReference type="AlphaFoldDB" id="A0ABD0M9H9"/>
<evidence type="ECO:0000256" key="1">
    <source>
        <dbReference type="SAM" id="MobiDB-lite"/>
    </source>
</evidence>
<accession>A0ABD0M9H9</accession>
<organism evidence="2 3">
    <name type="scientific">Batillaria attramentaria</name>
    <dbReference type="NCBI Taxonomy" id="370345"/>
    <lineage>
        <taxon>Eukaryota</taxon>
        <taxon>Metazoa</taxon>
        <taxon>Spiralia</taxon>
        <taxon>Lophotrochozoa</taxon>
        <taxon>Mollusca</taxon>
        <taxon>Gastropoda</taxon>
        <taxon>Caenogastropoda</taxon>
        <taxon>Sorbeoconcha</taxon>
        <taxon>Cerithioidea</taxon>
        <taxon>Batillariidae</taxon>
        <taxon>Batillaria</taxon>
    </lineage>
</organism>
<proteinExistence type="predicted"/>
<name>A0ABD0M9H9_9CAEN</name>
<evidence type="ECO:0000313" key="2">
    <source>
        <dbReference type="EMBL" id="KAK7508091.1"/>
    </source>
</evidence>
<keyword evidence="3" id="KW-1185">Reference proteome</keyword>
<gene>
    <name evidence="2" type="ORF">BaRGS_00000330</name>
</gene>
<feature type="region of interest" description="Disordered" evidence="1">
    <location>
        <begin position="65"/>
        <end position="123"/>
    </location>
</feature>
<evidence type="ECO:0000313" key="3">
    <source>
        <dbReference type="Proteomes" id="UP001519460"/>
    </source>
</evidence>
<reference evidence="2 3" key="1">
    <citation type="journal article" date="2023" name="Sci. Data">
        <title>Genome assembly of the Korean intertidal mud-creeper Batillaria attramentaria.</title>
        <authorList>
            <person name="Patra A.K."/>
            <person name="Ho P.T."/>
            <person name="Jun S."/>
            <person name="Lee S.J."/>
            <person name="Kim Y."/>
            <person name="Won Y.J."/>
        </authorList>
    </citation>
    <scope>NUCLEOTIDE SEQUENCE [LARGE SCALE GENOMIC DNA]</scope>
    <source>
        <strain evidence="2">Wonlab-2016</strain>
    </source>
</reference>
<comment type="caution">
    <text evidence="2">The sequence shown here is derived from an EMBL/GenBank/DDBJ whole genome shotgun (WGS) entry which is preliminary data.</text>
</comment>